<reference evidence="1" key="1">
    <citation type="submission" date="2018-05" db="EMBL/GenBank/DDBJ databases">
        <authorList>
            <person name="Lanie J.A."/>
            <person name="Ng W.-L."/>
            <person name="Kazmierczak K.M."/>
            <person name="Andrzejewski T.M."/>
            <person name="Davidsen T.M."/>
            <person name="Wayne K.J."/>
            <person name="Tettelin H."/>
            <person name="Glass J.I."/>
            <person name="Rusch D."/>
            <person name="Podicherti R."/>
            <person name="Tsui H.-C.T."/>
            <person name="Winkler M.E."/>
        </authorList>
    </citation>
    <scope>NUCLEOTIDE SEQUENCE</scope>
</reference>
<evidence type="ECO:0008006" key="2">
    <source>
        <dbReference type="Google" id="ProtNLM"/>
    </source>
</evidence>
<protein>
    <recommendedName>
        <fullName evidence="2">Core-binding (CB) domain-containing protein</fullName>
    </recommendedName>
</protein>
<gene>
    <name evidence="1" type="ORF">METZ01_LOCUS431119</name>
</gene>
<dbReference type="AlphaFoldDB" id="A0A382Y5Z2"/>
<proteinExistence type="predicted"/>
<organism evidence="1">
    <name type="scientific">marine metagenome</name>
    <dbReference type="NCBI Taxonomy" id="408172"/>
    <lineage>
        <taxon>unclassified sequences</taxon>
        <taxon>metagenomes</taxon>
        <taxon>ecological metagenomes</taxon>
    </lineage>
</organism>
<dbReference type="InterPro" id="IPR011010">
    <property type="entry name" value="DNA_brk_join_enz"/>
</dbReference>
<sequence>MATLYKNRGVWYITASYENQRLTRSLRTKSKKVARKIKSGIELELLEELTGVSNRKKNLPFEEVVSRYLSYGHNWSKRTRELNTYILKAYISGKSLPTHPTTQAIHRRIINICWNWGLKNGLVKKANKLEGDTKGESRNRVLSDSELKTLLDEIRDNRF</sequence>
<dbReference type="GO" id="GO:0003677">
    <property type="term" value="F:DNA binding"/>
    <property type="evidence" value="ECO:0007669"/>
    <property type="project" value="InterPro"/>
</dbReference>
<feature type="non-terminal residue" evidence="1">
    <location>
        <position position="159"/>
    </location>
</feature>
<dbReference type="SUPFAM" id="SSF56349">
    <property type="entry name" value="DNA breaking-rejoining enzymes"/>
    <property type="match status" value="1"/>
</dbReference>
<dbReference type="EMBL" id="UINC01172936">
    <property type="protein sequence ID" value="SVD78265.1"/>
    <property type="molecule type" value="Genomic_DNA"/>
</dbReference>
<evidence type="ECO:0000313" key="1">
    <source>
        <dbReference type="EMBL" id="SVD78265.1"/>
    </source>
</evidence>
<name>A0A382Y5Z2_9ZZZZ</name>
<accession>A0A382Y5Z2</accession>